<dbReference type="Gene3D" id="3.80.10.10">
    <property type="entry name" value="Ribonuclease Inhibitor"/>
    <property type="match status" value="1"/>
</dbReference>
<accession>A0A0D0AZE9</accession>
<dbReference type="Proteomes" id="UP000054485">
    <property type="component" value="Unassembled WGS sequence"/>
</dbReference>
<dbReference type="OrthoDB" id="3543113at2759"/>
<evidence type="ECO:0000313" key="2">
    <source>
        <dbReference type="Proteomes" id="UP000054485"/>
    </source>
</evidence>
<protein>
    <recommendedName>
        <fullName evidence="3">F-box domain-containing protein</fullName>
    </recommendedName>
</protein>
<evidence type="ECO:0000313" key="1">
    <source>
        <dbReference type="EMBL" id="KIK43134.1"/>
    </source>
</evidence>
<dbReference type="SUPFAM" id="SSF52047">
    <property type="entry name" value="RNI-like"/>
    <property type="match status" value="1"/>
</dbReference>
<evidence type="ECO:0008006" key="3">
    <source>
        <dbReference type="Google" id="ProtNLM"/>
    </source>
</evidence>
<dbReference type="EMBL" id="KN835220">
    <property type="protein sequence ID" value="KIK43134.1"/>
    <property type="molecule type" value="Genomic_DNA"/>
</dbReference>
<dbReference type="AlphaFoldDB" id="A0A0D0AZE9"/>
<keyword evidence="2" id="KW-1185">Reference proteome</keyword>
<proteinExistence type="predicted"/>
<organism evidence="1 2">
    <name type="scientific">Suillus luteus UH-Slu-Lm8-n1</name>
    <dbReference type="NCBI Taxonomy" id="930992"/>
    <lineage>
        <taxon>Eukaryota</taxon>
        <taxon>Fungi</taxon>
        <taxon>Dikarya</taxon>
        <taxon>Basidiomycota</taxon>
        <taxon>Agaricomycotina</taxon>
        <taxon>Agaricomycetes</taxon>
        <taxon>Agaricomycetidae</taxon>
        <taxon>Boletales</taxon>
        <taxon>Suillineae</taxon>
        <taxon>Suillaceae</taxon>
        <taxon>Suillus</taxon>
    </lineage>
</organism>
<gene>
    <name evidence="1" type="ORF">CY34DRAFT_804136</name>
</gene>
<name>A0A0D0AZE9_9AGAM</name>
<dbReference type="HOGENOM" id="CLU_021164_1_0_1"/>
<reference evidence="2" key="2">
    <citation type="submission" date="2015-01" db="EMBL/GenBank/DDBJ databases">
        <title>Evolutionary Origins and Diversification of the Mycorrhizal Mutualists.</title>
        <authorList>
            <consortium name="DOE Joint Genome Institute"/>
            <consortium name="Mycorrhizal Genomics Consortium"/>
            <person name="Kohler A."/>
            <person name="Kuo A."/>
            <person name="Nagy L.G."/>
            <person name="Floudas D."/>
            <person name="Copeland A."/>
            <person name="Barry K.W."/>
            <person name="Cichocki N."/>
            <person name="Veneault-Fourrey C."/>
            <person name="LaButti K."/>
            <person name="Lindquist E.A."/>
            <person name="Lipzen A."/>
            <person name="Lundell T."/>
            <person name="Morin E."/>
            <person name="Murat C."/>
            <person name="Riley R."/>
            <person name="Ohm R."/>
            <person name="Sun H."/>
            <person name="Tunlid A."/>
            <person name="Henrissat B."/>
            <person name="Grigoriev I.V."/>
            <person name="Hibbett D.S."/>
            <person name="Martin F."/>
        </authorList>
    </citation>
    <scope>NUCLEOTIDE SEQUENCE [LARGE SCALE GENOMIC DNA]</scope>
    <source>
        <strain evidence="2">UH-Slu-Lm8-n1</strain>
    </source>
</reference>
<sequence>MHRAFDFDDIIYSVLKYLKGEDLINVAATCHPRLSAPALNILWFERTSLVSLIACLPQDAWAIVDRTINLTREPTPSEWERFQTYASRVRRLIVPELDPLPWAKDFPKLPQIHVSATVLRRLFEQFPADTLFQNLCSFDSRALQKSSSDLSLVRKFMSPRLEALNVHVSATVPPHEVEQFIGALAIEAHGLRQLSLSLNNGLQSFAVLPNFGMLPKLFELTIRGVDASLTRQTITNIQQLRCLKTLKLSLLGTCCNGGVMALELSSLESLSLSGEDLPQCTHFIRQITTRKLSHVAIDYVRRASPSDSTVFTQSLSTLCQYHGFLKQICVVNNRNLHAEKAEHFQFIPLVSEVFRPLLKFTGLLSVEFVEMGNYCLDDQFIYQIINAWPGIQKLSFVSGHSPARAEVTFNAMMSLATRCKSLRSLNMTCDASQPISIPQAEDGTERLWPAQTALRALNLEDTPLQEVGNLPYILGKVFPALNPWKFQGYSYIAIPDHLDPPRYALDEIRKALLEMPDRVDYRVHPDSDEEED</sequence>
<reference evidence="1 2" key="1">
    <citation type="submission" date="2014-04" db="EMBL/GenBank/DDBJ databases">
        <authorList>
            <consortium name="DOE Joint Genome Institute"/>
            <person name="Kuo A."/>
            <person name="Ruytinx J."/>
            <person name="Rineau F."/>
            <person name="Colpaert J."/>
            <person name="Kohler A."/>
            <person name="Nagy L.G."/>
            <person name="Floudas D."/>
            <person name="Copeland A."/>
            <person name="Barry K.W."/>
            <person name="Cichocki N."/>
            <person name="Veneault-Fourrey C."/>
            <person name="LaButti K."/>
            <person name="Lindquist E.A."/>
            <person name="Lipzen A."/>
            <person name="Lundell T."/>
            <person name="Morin E."/>
            <person name="Murat C."/>
            <person name="Sun H."/>
            <person name="Tunlid A."/>
            <person name="Henrissat B."/>
            <person name="Grigoriev I.V."/>
            <person name="Hibbett D.S."/>
            <person name="Martin F."/>
            <person name="Nordberg H.P."/>
            <person name="Cantor M.N."/>
            <person name="Hua S.X."/>
        </authorList>
    </citation>
    <scope>NUCLEOTIDE SEQUENCE [LARGE SCALE GENOMIC DNA]</scope>
    <source>
        <strain evidence="1 2">UH-Slu-Lm8-n1</strain>
    </source>
</reference>
<dbReference type="InParanoid" id="A0A0D0AZE9"/>
<dbReference type="InterPro" id="IPR032675">
    <property type="entry name" value="LRR_dom_sf"/>
</dbReference>